<evidence type="ECO:0000256" key="1">
    <source>
        <dbReference type="SAM" id="Coils"/>
    </source>
</evidence>
<evidence type="ECO:0000313" key="3">
    <source>
        <dbReference type="Proteomes" id="UP000738359"/>
    </source>
</evidence>
<proteinExistence type="predicted"/>
<dbReference type="InterPro" id="IPR025212">
    <property type="entry name" value="CAD_CENP-Q"/>
</dbReference>
<evidence type="ECO:0000313" key="2">
    <source>
        <dbReference type="EMBL" id="KAF9968102.1"/>
    </source>
</evidence>
<keyword evidence="3" id="KW-1185">Reference proteome</keyword>
<sequence length="198" mass="22286">MQRLNDSLSELNVPPQGKERINYPQLATRNREMEAMLVPDLEHIRDLELRLEQEQILAKQDEAELANFREKKQALDQRTRELQRSKLHPLLRDPSLSTSMAALCKADNDHGHLSVADQRLLSLMPISRDEAFSGTELHESSYNPDQDLSINKVSKRLGSRLSTIEINGEGLDPLLQLVAVAKDKIRELSTATLAAGTT</sequence>
<dbReference type="EMBL" id="JAAAHY010000038">
    <property type="protein sequence ID" value="KAF9968102.1"/>
    <property type="molecule type" value="Genomic_DNA"/>
</dbReference>
<dbReference type="Pfam" id="PF13094">
    <property type="entry name" value="CENP-Q"/>
    <property type="match status" value="1"/>
</dbReference>
<keyword evidence="1" id="KW-0175">Coiled coil</keyword>
<dbReference type="AlphaFoldDB" id="A0A9P6M6V2"/>
<feature type="coiled-coil region" evidence="1">
    <location>
        <begin position="44"/>
        <end position="85"/>
    </location>
</feature>
<name>A0A9P6M6V2_MORAP</name>
<comment type="caution">
    <text evidence="2">The sequence shown here is derived from an EMBL/GenBank/DDBJ whole genome shotgun (WGS) entry which is preliminary data.</text>
</comment>
<accession>A0A9P6M6V2</accession>
<gene>
    <name evidence="2" type="ORF">BGZ70_006644</name>
</gene>
<dbReference type="OrthoDB" id="2420947at2759"/>
<dbReference type="Proteomes" id="UP000738359">
    <property type="component" value="Unassembled WGS sequence"/>
</dbReference>
<reference evidence="2" key="1">
    <citation type="journal article" date="2020" name="Fungal Divers.">
        <title>Resolving the Mortierellaceae phylogeny through synthesis of multi-gene phylogenetics and phylogenomics.</title>
        <authorList>
            <person name="Vandepol N."/>
            <person name="Liber J."/>
            <person name="Desiro A."/>
            <person name="Na H."/>
            <person name="Kennedy M."/>
            <person name="Barry K."/>
            <person name="Grigoriev I.V."/>
            <person name="Miller A.N."/>
            <person name="O'Donnell K."/>
            <person name="Stajich J.E."/>
            <person name="Bonito G."/>
        </authorList>
    </citation>
    <scope>NUCLEOTIDE SEQUENCE</scope>
    <source>
        <strain evidence="2">CK1249</strain>
    </source>
</reference>
<organism evidence="2 3">
    <name type="scientific">Mortierella alpina</name>
    <name type="common">Oleaginous fungus</name>
    <name type="synonym">Mortierella renispora</name>
    <dbReference type="NCBI Taxonomy" id="64518"/>
    <lineage>
        <taxon>Eukaryota</taxon>
        <taxon>Fungi</taxon>
        <taxon>Fungi incertae sedis</taxon>
        <taxon>Mucoromycota</taxon>
        <taxon>Mortierellomycotina</taxon>
        <taxon>Mortierellomycetes</taxon>
        <taxon>Mortierellales</taxon>
        <taxon>Mortierellaceae</taxon>
        <taxon>Mortierella</taxon>
    </lineage>
</organism>
<protein>
    <submittedName>
        <fullName evidence="2">Uncharacterized protein</fullName>
    </submittedName>
</protein>